<protein>
    <submittedName>
        <fullName evidence="1">Uncharacterized protein</fullName>
    </submittedName>
</protein>
<reference evidence="1" key="3">
    <citation type="submission" date="2025-09" db="UniProtKB">
        <authorList>
            <consortium name="Ensembl"/>
        </authorList>
    </citation>
    <scope>IDENTIFICATION</scope>
</reference>
<evidence type="ECO:0000313" key="2">
    <source>
        <dbReference type="Proteomes" id="UP000472272"/>
    </source>
</evidence>
<keyword evidence="2" id="KW-1185">Reference proteome</keyword>
<evidence type="ECO:0000313" key="1">
    <source>
        <dbReference type="Ensembl" id="ENSPMRP00000026308.1"/>
    </source>
</evidence>
<reference evidence="1" key="2">
    <citation type="submission" date="2025-08" db="UniProtKB">
        <authorList>
            <consortium name="Ensembl"/>
        </authorList>
    </citation>
    <scope>IDENTIFICATION</scope>
</reference>
<sequence length="150" mass="16902">LLQIVSCMLSLSSATLNLFTRNTYSVLQFLELLLATLHCQLFCLIKTMLQVLHCLVQVLLHPLQVGTGVLFLLEFLSHHGCLLIEEIFPSLGNQPCQLIQRALHGLHNSQVIPLQLINFLILLCNSPVNVSLHLVELKLDAQDFAFFVFQ</sequence>
<dbReference type="GeneTree" id="ENSGT01030000235289"/>
<proteinExistence type="predicted"/>
<dbReference type="Ensembl" id="ENSPMRT00000027912.1">
    <property type="protein sequence ID" value="ENSPMRP00000026308.1"/>
    <property type="gene ID" value="ENSPMRG00000017018.1"/>
</dbReference>
<reference evidence="1 2" key="1">
    <citation type="journal article" date="2019" name="Proc. Natl. Acad. Sci. U.S.A.">
        <title>Regulatory changes in pterin and carotenoid genes underlie balanced color polymorphisms in the wall lizard.</title>
        <authorList>
            <person name="Andrade P."/>
            <person name="Pinho C."/>
            <person name="Perez I de Lanuza G."/>
            <person name="Afonso S."/>
            <person name="Brejcha J."/>
            <person name="Rubin C.J."/>
            <person name="Wallerman O."/>
            <person name="Pereira P."/>
            <person name="Sabatino S.J."/>
            <person name="Bellati A."/>
            <person name="Pellitteri-Rosa D."/>
            <person name="Bosakova Z."/>
            <person name="Bunikis I."/>
            <person name="Carretero M.A."/>
            <person name="Feiner N."/>
            <person name="Marsik P."/>
            <person name="Pauperio F."/>
            <person name="Salvi D."/>
            <person name="Soler L."/>
            <person name="While G.M."/>
            <person name="Uller T."/>
            <person name="Font E."/>
            <person name="Andersson L."/>
            <person name="Carneiro M."/>
        </authorList>
    </citation>
    <scope>NUCLEOTIDE SEQUENCE</scope>
</reference>
<accession>A0A670JMQ7</accession>
<organism evidence="1 2">
    <name type="scientific">Podarcis muralis</name>
    <name type="common">Wall lizard</name>
    <name type="synonym">Lacerta muralis</name>
    <dbReference type="NCBI Taxonomy" id="64176"/>
    <lineage>
        <taxon>Eukaryota</taxon>
        <taxon>Metazoa</taxon>
        <taxon>Chordata</taxon>
        <taxon>Craniata</taxon>
        <taxon>Vertebrata</taxon>
        <taxon>Euteleostomi</taxon>
        <taxon>Lepidosauria</taxon>
        <taxon>Squamata</taxon>
        <taxon>Bifurcata</taxon>
        <taxon>Unidentata</taxon>
        <taxon>Episquamata</taxon>
        <taxon>Laterata</taxon>
        <taxon>Lacertibaenia</taxon>
        <taxon>Lacertidae</taxon>
        <taxon>Podarcis</taxon>
    </lineage>
</organism>
<dbReference type="Proteomes" id="UP000472272">
    <property type="component" value="Chromosome 2"/>
</dbReference>
<name>A0A670JMQ7_PODMU</name>
<dbReference type="AlphaFoldDB" id="A0A670JMQ7"/>
<dbReference type="OMA" id="YMTTINT"/>